<evidence type="ECO:0000313" key="3">
    <source>
        <dbReference type="Proteomes" id="UP000078576"/>
    </source>
</evidence>
<evidence type="ECO:0000256" key="1">
    <source>
        <dbReference type="SAM" id="SignalP"/>
    </source>
</evidence>
<feature type="chain" id="PRO_5008265818" evidence="1">
    <location>
        <begin position="19"/>
        <end position="185"/>
    </location>
</feature>
<accession>A0A194USQ4</accession>
<proteinExistence type="predicted"/>
<reference evidence="3" key="1">
    <citation type="submission" date="2014-12" db="EMBL/GenBank/DDBJ databases">
        <title>Genome Sequence of Valsa Canker Pathogens Uncovers a Specific Adaption of Colonization on Woody Bark.</title>
        <authorList>
            <person name="Yin Z."/>
            <person name="Liu H."/>
            <person name="Gao X."/>
            <person name="Li Z."/>
            <person name="Song N."/>
            <person name="Ke X."/>
            <person name="Dai Q."/>
            <person name="Wu Y."/>
            <person name="Sun Y."/>
            <person name="Xu J.-R."/>
            <person name="Kang Z.K."/>
            <person name="Wang L."/>
            <person name="Huang L."/>
        </authorList>
    </citation>
    <scope>NUCLEOTIDE SEQUENCE [LARGE SCALE GENOMIC DNA]</scope>
    <source>
        <strain evidence="3">SXYL134</strain>
    </source>
</reference>
<feature type="signal peptide" evidence="1">
    <location>
        <begin position="1"/>
        <end position="18"/>
    </location>
</feature>
<dbReference type="OrthoDB" id="10438011at2759"/>
<sequence>MRFSVAASLVALLEMGASLPTANPTSHNALLNDTATDLTAHNTDWTKLVNPSTFGLLHRFGDAVPGLDLDLDRDLDLNLDLSVELDAEDRMIEARGGPAPRSRKVAEQMKGLPECFQTCFRNENGKVGVDIYSWDLNKFCNMPTWVRTNTWILYHIYPCWKKECRNHMDEIKGVGRQLMVETCPR</sequence>
<name>A0A194USQ4_CYTMA</name>
<evidence type="ECO:0000313" key="2">
    <source>
        <dbReference type="EMBL" id="KUI54720.1"/>
    </source>
</evidence>
<organism evidence="2 3">
    <name type="scientific">Cytospora mali</name>
    <name type="common">Apple Valsa canker fungus</name>
    <name type="synonym">Valsa mali</name>
    <dbReference type="NCBI Taxonomy" id="578113"/>
    <lineage>
        <taxon>Eukaryota</taxon>
        <taxon>Fungi</taxon>
        <taxon>Dikarya</taxon>
        <taxon>Ascomycota</taxon>
        <taxon>Pezizomycotina</taxon>
        <taxon>Sordariomycetes</taxon>
        <taxon>Sordariomycetidae</taxon>
        <taxon>Diaporthales</taxon>
        <taxon>Cytosporaceae</taxon>
        <taxon>Cytospora</taxon>
    </lineage>
</organism>
<dbReference type="Proteomes" id="UP000078576">
    <property type="component" value="Unassembled WGS sequence"/>
</dbReference>
<protein>
    <submittedName>
        <fullName evidence="2">Uncharacterized protein</fullName>
    </submittedName>
</protein>
<gene>
    <name evidence="2" type="ORF">VP1G_02127</name>
</gene>
<dbReference type="EMBL" id="KN714675">
    <property type="protein sequence ID" value="KUI54720.1"/>
    <property type="molecule type" value="Genomic_DNA"/>
</dbReference>
<keyword evidence="1" id="KW-0732">Signal</keyword>
<keyword evidence="3" id="KW-1185">Reference proteome</keyword>
<dbReference type="AlphaFoldDB" id="A0A194USQ4"/>